<name>A0A2B7ZRR2_9EURO</name>
<dbReference type="AlphaFoldDB" id="A0A2B7ZRR2"/>
<evidence type="ECO:0000313" key="2">
    <source>
        <dbReference type="Proteomes" id="UP000226031"/>
    </source>
</evidence>
<proteinExistence type="predicted"/>
<protein>
    <submittedName>
        <fullName evidence="1">Uncharacterized protein</fullName>
    </submittedName>
</protein>
<dbReference type="EMBL" id="PDND01000012">
    <property type="protein sequence ID" value="PGH36071.1"/>
    <property type="molecule type" value="Genomic_DNA"/>
</dbReference>
<sequence length="277" mass="30945">MLFFLDVEQEKAHIFQHVLGAILHIRHVKGIFVQVIDGLPIQSTYKRSKTVRTDLMSRTKPTQSSLALALQPRDSVKTLRLPNYTNTSLYFQQHLNMHLLGLATAIHDIAGILHTTTLHPDGGPKLPEGSDPIPPWELISLSKMLYAVSFLAPPWFFRCCWSLGSSSNLRSVVVFDRGPQEGARRVYSLSTAQHFRIGTWQSRRNVEEVEGIEGGASEGSLSRRFLLSRENSKILNQLLNIEGSCPNTAGRQKFVEAKPGIRQGPNISPLPTRTGAW</sequence>
<organism evidence="1 2">
    <name type="scientific">[Emmonsia] crescens</name>
    <dbReference type="NCBI Taxonomy" id="73230"/>
    <lineage>
        <taxon>Eukaryota</taxon>
        <taxon>Fungi</taxon>
        <taxon>Dikarya</taxon>
        <taxon>Ascomycota</taxon>
        <taxon>Pezizomycotina</taxon>
        <taxon>Eurotiomycetes</taxon>
        <taxon>Eurotiomycetidae</taxon>
        <taxon>Onygenales</taxon>
        <taxon>Ajellomycetaceae</taxon>
        <taxon>Emergomyces</taxon>
    </lineage>
</organism>
<dbReference type="Proteomes" id="UP000226031">
    <property type="component" value="Unassembled WGS sequence"/>
</dbReference>
<reference evidence="1 2" key="1">
    <citation type="submission" date="2017-10" db="EMBL/GenBank/DDBJ databases">
        <title>Comparative genomics in systemic dimorphic fungi from Ajellomycetaceae.</title>
        <authorList>
            <person name="Munoz J.F."/>
            <person name="Mcewen J.G."/>
            <person name="Clay O.K."/>
            <person name="Cuomo C.A."/>
        </authorList>
    </citation>
    <scope>NUCLEOTIDE SEQUENCE [LARGE SCALE GENOMIC DNA]</scope>
    <source>
        <strain evidence="1 2">UAMH4076</strain>
    </source>
</reference>
<comment type="caution">
    <text evidence="1">The sequence shown here is derived from an EMBL/GenBank/DDBJ whole genome shotgun (WGS) entry which is preliminary data.</text>
</comment>
<accession>A0A2B7ZRR2</accession>
<gene>
    <name evidence="1" type="ORF">GX50_01083</name>
</gene>
<evidence type="ECO:0000313" key="1">
    <source>
        <dbReference type="EMBL" id="PGH36071.1"/>
    </source>
</evidence>
<keyword evidence="2" id="KW-1185">Reference proteome</keyword>
<dbReference type="VEuPathDB" id="FungiDB:EMCG_05355"/>